<dbReference type="Pfam" id="PF01925">
    <property type="entry name" value="TauE"/>
    <property type="match status" value="1"/>
</dbReference>
<keyword evidence="4 8" id="KW-1003">Cell membrane</keyword>
<evidence type="ECO:0000256" key="1">
    <source>
        <dbReference type="ARBA" id="ARBA00004651"/>
    </source>
</evidence>
<feature type="transmembrane region" description="Helical" evidence="8">
    <location>
        <begin position="234"/>
        <end position="251"/>
    </location>
</feature>
<feature type="transmembrane region" description="Helical" evidence="8">
    <location>
        <begin position="140"/>
        <end position="163"/>
    </location>
</feature>
<keyword evidence="6 8" id="KW-1133">Transmembrane helix</keyword>
<reference evidence="10" key="1">
    <citation type="submission" date="2023-07" db="EMBL/GenBank/DDBJ databases">
        <title>30 novel species of actinomycetes from the DSMZ collection.</title>
        <authorList>
            <person name="Nouioui I."/>
        </authorList>
    </citation>
    <scope>NUCLEOTIDE SEQUENCE [LARGE SCALE GENOMIC DNA]</scope>
    <source>
        <strain evidence="10">DSM 41981</strain>
    </source>
</reference>
<dbReference type="GO" id="GO:0005886">
    <property type="term" value="C:plasma membrane"/>
    <property type="evidence" value="ECO:0007669"/>
    <property type="project" value="UniProtKB-SubCell"/>
</dbReference>
<feature type="transmembrane region" description="Helical" evidence="8">
    <location>
        <begin position="82"/>
        <end position="102"/>
    </location>
</feature>
<dbReference type="AlphaFoldDB" id="A0ABD5ER65"/>
<dbReference type="PANTHER" id="PTHR30269:SF32">
    <property type="entry name" value="MEMBRANE TRANSPORTER PROTEIN-RELATED"/>
    <property type="match status" value="1"/>
</dbReference>
<proteinExistence type="inferred from homology"/>
<feature type="transmembrane region" description="Helical" evidence="8">
    <location>
        <begin position="175"/>
        <end position="192"/>
    </location>
</feature>
<feature type="transmembrane region" description="Helical" evidence="8">
    <location>
        <begin position="39"/>
        <end position="62"/>
    </location>
</feature>
<keyword evidence="10" id="KW-1185">Reference proteome</keyword>
<evidence type="ECO:0000313" key="9">
    <source>
        <dbReference type="EMBL" id="MDT0436340.1"/>
    </source>
</evidence>
<keyword evidence="3" id="KW-0813">Transport</keyword>
<evidence type="ECO:0000313" key="10">
    <source>
        <dbReference type="Proteomes" id="UP001183535"/>
    </source>
</evidence>
<dbReference type="InterPro" id="IPR052017">
    <property type="entry name" value="TSUP"/>
</dbReference>
<evidence type="ECO:0000256" key="5">
    <source>
        <dbReference type="ARBA" id="ARBA00022692"/>
    </source>
</evidence>
<feature type="transmembrane region" description="Helical" evidence="8">
    <location>
        <begin position="204"/>
        <end position="222"/>
    </location>
</feature>
<comment type="subcellular location">
    <subcellularLocation>
        <location evidence="1 8">Cell membrane</location>
        <topology evidence="1 8">Multi-pass membrane protein</topology>
    </subcellularLocation>
</comment>
<sequence length="256" mass="27402">MTDAAPFSFGPTTFVLIVLTFFVGGLFKGLTGLGLPPVVLGVLTATIGIEPAKTLIVIPTFLTNVAQAVRGGHGRRIIRLTWPFLLAATVFTLSGALTLSYFRANVMSALLGVGLAFYGILGLFRLRVNIRGKWWNHPVGVFLGAVNGFLTGMTGSSAVPGVFYLQSIGLLRDQLIQSMGILFTLSTVSLAWSLRTQDLLELNLLLTSAAALVPAFLGMSLGNKIRHSIPEEKFHTVLCTALVLLGLYITVQNLAK</sequence>
<feature type="transmembrane region" description="Helical" evidence="8">
    <location>
        <begin position="108"/>
        <end position="128"/>
    </location>
</feature>
<evidence type="ECO:0000256" key="7">
    <source>
        <dbReference type="ARBA" id="ARBA00023136"/>
    </source>
</evidence>
<organism evidence="9 10">
    <name type="scientific">Streptomyces doudnae</name>
    <dbReference type="NCBI Taxonomy" id="3075536"/>
    <lineage>
        <taxon>Bacteria</taxon>
        <taxon>Bacillati</taxon>
        <taxon>Actinomycetota</taxon>
        <taxon>Actinomycetes</taxon>
        <taxon>Kitasatosporales</taxon>
        <taxon>Streptomycetaceae</taxon>
        <taxon>Streptomyces</taxon>
    </lineage>
</organism>
<name>A0ABD5ER65_9ACTN</name>
<dbReference type="InterPro" id="IPR002781">
    <property type="entry name" value="TM_pro_TauE-like"/>
</dbReference>
<evidence type="ECO:0000256" key="3">
    <source>
        <dbReference type="ARBA" id="ARBA00022448"/>
    </source>
</evidence>
<evidence type="ECO:0000256" key="2">
    <source>
        <dbReference type="ARBA" id="ARBA00009142"/>
    </source>
</evidence>
<dbReference type="Proteomes" id="UP001183535">
    <property type="component" value="Unassembled WGS sequence"/>
</dbReference>
<evidence type="ECO:0000256" key="4">
    <source>
        <dbReference type="ARBA" id="ARBA00022475"/>
    </source>
</evidence>
<dbReference type="PANTHER" id="PTHR30269">
    <property type="entry name" value="TRANSMEMBRANE PROTEIN YFCA"/>
    <property type="match status" value="1"/>
</dbReference>
<evidence type="ECO:0000256" key="8">
    <source>
        <dbReference type="RuleBase" id="RU363041"/>
    </source>
</evidence>
<comment type="similarity">
    <text evidence="2 8">Belongs to the 4-toluene sulfonate uptake permease (TSUP) (TC 2.A.102) family.</text>
</comment>
<keyword evidence="7 8" id="KW-0472">Membrane</keyword>
<evidence type="ECO:0000256" key="6">
    <source>
        <dbReference type="ARBA" id="ARBA00022989"/>
    </source>
</evidence>
<feature type="transmembrane region" description="Helical" evidence="8">
    <location>
        <begin position="7"/>
        <end position="27"/>
    </location>
</feature>
<comment type="caution">
    <text evidence="9">The sequence shown here is derived from an EMBL/GenBank/DDBJ whole genome shotgun (WGS) entry which is preliminary data.</text>
</comment>
<gene>
    <name evidence="9" type="ORF">RM877_16780</name>
</gene>
<protein>
    <recommendedName>
        <fullName evidence="8">Probable membrane transporter protein</fullName>
    </recommendedName>
</protein>
<accession>A0ABD5ER65</accession>
<keyword evidence="5 8" id="KW-0812">Transmembrane</keyword>
<dbReference type="EMBL" id="JAVRES010000007">
    <property type="protein sequence ID" value="MDT0436340.1"/>
    <property type="molecule type" value="Genomic_DNA"/>
</dbReference>
<dbReference type="RefSeq" id="WP_202554833.1">
    <property type="nucleotide sequence ID" value="NZ_JAVRES010000007.1"/>
</dbReference>